<reference evidence="2 3" key="1">
    <citation type="submission" date="2019-04" db="EMBL/GenBank/DDBJ databases">
        <title>Draft genome sequence of Robertkochia marina CC-AMO-30D.</title>
        <authorList>
            <person name="Hameed A."/>
            <person name="Lin S.-Y."/>
            <person name="Shahina M."/>
            <person name="Lai W.-A."/>
            <person name="Young C.-C."/>
        </authorList>
    </citation>
    <scope>NUCLEOTIDE SEQUENCE [LARGE SCALE GENOMIC DNA]</scope>
    <source>
        <strain evidence="2 3">CC-AMO-30D</strain>
    </source>
</reference>
<dbReference type="OrthoDB" id="9801766at2"/>
<dbReference type="RefSeq" id="WP_136336754.1">
    <property type="nucleotide sequence ID" value="NZ_QXMP01000003.1"/>
</dbReference>
<evidence type="ECO:0000256" key="1">
    <source>
        <dbReference type="PIRSR" id="PIRSR000440-1"/>
    </source>
</evidence>
<gene>
    <name evidence="2" type="ORF">E7Z59_12935</name>
</gene>
<dbReference type="SMART" id="SM01059">
    <property type="entry name" value="CAT"/>
    <property type="match status" value="1"/>
</dbReference>
<protein>
    <submittedName>
        <fullName evidence="2">Chloramphenicol acetyltransferase</fullName>
    </submittedName>
</protein>
<keyword evidence="3" id="KW-1185">Reference proteome</keyword>
<dbReference type="PANTHER" id="PTHR38474:SF1">
    <property type="entry name" value="SLR0299 PROTEIN"/>
    <property type="match status" value="1"/>
</dbReference>
<dbReference type="Gene3D" id="3.30.559.10">
    <property type="entry name" value="Chloramphenicol acetyltransferase-like domain"/>
    <property type="match status" value="1"/>
</dbReference>
<dbReference type="Pfam" id="PF00302">
    <property type="entry name" value="CAT"/>
    <property type="match status" value="1"/>
</dbReference>
<dbReference type="Proteomes" id="UP000305939">
    <property type="component" value="Unassembled WGS sequence"/>
</dbReference>
<dbReference type="SUPFAM" id="SSF52777">
    <property type="entry name" value="CoA-dependent acyltransferases"/>
    <property type="match status" value="1"/>
</dbReference>
<comment type="caution">
    <text evidence="2">The sequence shown here is derived from an EMBL/GenBank/DDBJ whole genome shotgun (WGS) entry which is preliminary data.</text>
</comment>
<dbReference type="EMBL" id="SSMC01000003">
    <property type="protein sequence ID" value="THD66684.1"/>
    <property type="molecule type" value="Genomic_DNA"/>
</dbReference>
<dbReference type="InterPro" id="IPR023213">
    <property type="entry name" value="CAT-like_dom_sf"/>
</dbReference>
<dbReference type="PIRSF" id="PIRSF000440">
    <property type="entry name" value="CAT"/>
    <property type="match status" value="1"/>
</dbReference>
<feature type="active site" description="Proton acceptor" evidence="1">
    <location>
        <position position="187"/>
    </location>
</feature>
<dbReference type="GO" id="GO:0008811">
    <property type="term" value="F:chloramphenicol O-acetyltransferase activity"/>
    <property type="evidence" value="ECO:0007669"/>
    <property type="project" value="InterPro"/>
</dbReference>
<dbReference type="PANTHER" id="PTHR38474">
    <property type="entry name" value="SLR0299 PROTEIN"/>
    <property type="match status" value="1"/>
</dbReference>
<proteinExistence type="predicted"/>
<evidence type="ECO:0000313" key="2">
    <source>
        <dbReference type="EMBL" id="THD66684.1"/>
    </source>
</evidence>
<dbReference type="AlphaFoldDB" id="A0A4V3UY06"/>
<name>A0A4V3UY06_9FLAO</name>
<dbReference type="InterPro" id="IPR001707">
    <property type="entry name" value="Cmp_AcTrfase"/>
</dbReference>
<organism evidence="2 3">
    <name type="scientific">Robertkochia marina</name>
    <dbReference type="NCBI Taxonomy" id="1227945"/>
    <lineage>
        <taxon>Bacteria</taxon>
        <taxon>Pseudomonadati</taxon>
        <taxon>Bacteroidota</taxon>
        <taxon>Flavobacteriia</taxon>
        <taxon>Flavobacteriales</taxon>
        <taxon>Flavobacteriaceae</taxon>
        <taxon>Robertkochia</taxon>
    </lineage>
</organism>
<evidence type="ECO:0000313" key="3">
    <source>
        <dbReference type="Proteomes" id="UP000305939"/>
    </source>
</evidence>
<accession>A0A4V3UY06</accession>
<sequence>MSWQPVNIDQWNRKDLYAFFKGFDEPFFGVTFNTRVSGGYDFCKENERSFFVYYLYATLRAVNAVEQMRIRILEDKPVIFDRVSISPTIKREDGSFGFSYMEYKDSFEDFYESTMEEMERVARNSDLVPSGDTIGTVHFSALPWLKFTSLSHARNYKDNDSVPKISVGKLFKEDEQLLMPVSVHVNHALADGVHVGQFAEALEEFINTEY</sequence>
<keyword evidence="2" id="KW-0808">Transferase</keyword>